<evidence type="ECO:0000313" key="3">
    <source>
        <dbReference type="Proteomes" id="UP000033996"/>
    </source>
</evidence>
<protein>
    <recommendedName>
        <fullName evidence="4">POTRA domain-containing protein</fullName>
    </recommendedName>
</protein>
<evidence type="ECO:0008006" key="4">
    <source>
        <dbReference type="Google" id="ProtNLM"/>
    </source>
</evidence>
<dbReference type="EMBL" id="LBWL01000017">
    <property type="protein sequence ID" value="KKR08072.1"/>
    <property type="molecule type" value="Genomic_DNA"/>
</dbReference>
<proteinExistence type="predicted"/>
<evidence type="ECO:0000313" key="2">
    <source>
        <dbReference type="EMBL" id="KKR08072.1"/>
    </source>
</evidence>
<reference evidence="2 3" key="1">
    <citation type="journal article" date="2015" name="Nature">
        <title>rRNA introns, odd ribosomes, and small enigmatic genomes across a large radiation of phyla.</title>
        <authorList>
            <person name="Brown C.T."/>
            <person name="Hug L.A."/>
            <person name="Thomas B.C."/>
            <person name="Sharon I."/>
            <person name="Castelle C.J."/>
            <person name="Singh A."/>
            <person name="Wilkins M.J."/>
            <person name="Williams K.H."/>
            <person name="Banfield J.F."/>
        </authorList>
    </citation>
    <scope>NUCLEOTIDE SEQUENCE [LARGE SCALE GENOMIC DNA]</scope>
</reference>
<sequence length="270" mass="31588">MRVSSVKGSHYVDSLAQKRRRSFIVRLSLMLVGIVLCVAGVFYALFYSSWFDLNDYEISGAQNIDPAIIKENLNTYRDYRLFKFLPVSRNILFFDVSEAENVLLEKNNLLKTIQIEKKYFHALSVTLVERNALGVWCFENYIGDHKCKYFDIDMKMWGDLDKTTGFILLTVEDYKTIDRQTINKEYFDGIRKLTNNLRSFMAIKSIAIPAKPLSDLIVYTDKPYYLQFSLESNIEDQISVLKIFLNNKKNDIGFVPQYLDLRVDGRVYYK</sequence>
<keyword evidence="1" id="KW-0472">Membrane</keyword>
<evidence type="ECO:0000256" key="1">
    <source>
        <dbReference type="SAM" id="Phobius"/>
    </source>
</evidence>
<keyword evidence="1" id="KW-0812">Transmembrane</keyword>
<accession>A0A837HZR3</accession>
<gene>
    <name evidence="2" type="ORF">UT35_C0017G0006</name>
</gene>
<name>A0A837HZR3_9BACT</name>
<organism evidence="2 3">
    <name type="scientific">Candidatus Yanofskybacteria bacterium GW2011_GWD1_39_16</name>
    <dbReference type="NCBI Taxonomy" id="1619030"/>
    <lineage>
        <taxon>Bacteria</taxon>
        <taxon>Candidatus Yanofskyibacteriota</taxon>
    </lineage>
</organism>
<comment type="caution">
    <text evidence="2">The sequence shown here is derived from an EMBL/GenBank/DDBJ whole genome shotgun (WGS) entry which is preliminary data.</text>
</comment>
<keyword evidence="1" id="KW-1133">Transmembrane helix</keyword>
<feature type="transmembrane region" description="Helical" evidence="1">
    <location>
        <begin position="23"/>
        <end position="46"/>
    </location>
</feature>
<dbReference type="AlphaFoldDB" id="A0A837HZR3"/>
<dbReference type="Proteomes" id="UP000033996">
    <property type="component" value="Unassembled WGS sequence"/>
</dbReference>